<organism evidence="1 2">
    <name type="scientific">Paenibacillus vulneris</name>
    <dbReference type="NCBI Taxonomy" id="1133364"/>
    <lineage>
        <taxon>Bacteria</taxon>
        <taxon>Bacillati</taxon>
        <taxon>Bacillota</taxon>
        <taxon>Bacilli</taxon>
        <taxon>Bacillales</taxon>
        <taxon>Paenibacillaceae</taxon>
        <taxon>Paenibacillus</taxon>
    </lineage>
</organism>
<keyword evidence="2" id="KW-1185">Reference proteome</keyword>
<reference evidence="2" key="1">
    <citation type="journal article" date="2019" name="Int. J. Syst. Evol. Microbiol.">
        <title>The Global Catalogue of Microorganisms (GCM) 10K type strain sequencing project: providing services to taxonomists for standard genome sequencing and annotation.</title>
        <authorList>
            <consortium name="The Broad Institute Genomics Platform"/>
            <consortium name="The Broad Institute Genome Sequencing Center for Infectious Disease"/>
            <person name="Wu L."/>
            <person name="Ma J."/>
        </authorList>
    </citation>
    <scope>NUCLEOTIDE SEQUENCE [LARGE SCALE GENOMIC DNA]</scope>
    <source>
        <strain evidence="2">CCUG 53270</strain>
    </source>
</reference>
<proteinExistence type="predicted"/>
<name>A0ABW3UM90_9BACL</name>
<accession>A0ABW3UM90</accession>
<comment type="caution">
    <text evidence="1">The sequence shown here is derived from an EMBL/GenBank/DDBJ whole genome shotgun (WGS) entry which is preliminary data.</text>
</comment>
<protein>
    <recommendedName>
        <fullName evidence="3">Lipoprotein</fullName>
    </recommendedName>
</protein>
<dbReference type="RefSeq" id="WP_345593538.1">
    <property type="nucleotide sequence ID" value="NZ_BAABJG010000045.1"/>
</dbReference>
<evidence type="ECO:0000313" key="2">
    <source>
        <dbReference type="Proteomes" id="UP001597180"/>
    </source>
</evidence>
<evidence type="ECO:0008006" key="3">
    <source>
        <dbReference type="Google" id="ProtNLM"/>
    </source>
</evidence>
<dbReference type="Proteomes" id="UP001597180">
    <property type="component" value="Unassembled WGS sequence"/>
</dbReference>
<dbReference type="PROSITE" id="PS51257">
    <property type="entry name" value="PROKAR_LIPOPROTEIN"/>
    <property type="match status" value="1"/>
</dbReference>
<sequence length="165" mass="18621">MGRRAWIGLLLGLLLLLLAGCGEGPEASGDQLAAKEFVKSQGYTITSSGGPIYSYQLDRSLLYGSPESTPFRQMWAVQQEEPDKYFGHQITIYRFTVKQHPLERIYKKKTNVFIMMSKGKVIGGYSYPDMDAAGAVYSLDGRTLEELTGLSYTDWLEQWQKKYSP</sequence>
<gene>
    <name evidence="1" type="ORF">ACFQ4B_18465</name>
</gene>
<dbReference type="EMBL" id="JBHTLU010000022">
    <property type="protein sequence ID" value="MFD1222108.1"/>
    <property type="molecule type" value="Genomic_DNA"/>
</dbReference>
<evidence type="ECO:0000313" key="1">
    <source>
        <dbReference type="EMBL" id="MFD1222108.1"/>
    </source>
</evidence>